<gene>
    <name evidence="1" type="ORF">ACFOOQ_00530</name>
</gene>
<evidence type="ECO:0000313" key="1">
    <source>
        <dbReference type="EMBL" id="MFC3674008.1"/>
    </source>
</evidence>
<protein>
    <submittedName>
        <fullName evidence="1">Polysaccharide deacetylase family protein</fullName>
    </submittedName>
</protein>
<name>A0ABV7VCW8_9PROT</name>
<comment type="caution">
    <text evidence="1">The sequence shown here is derived from an EMBL/GenBank/DDBJ whole genome shotgun (WGS) entry which is preliminary data.</text>
</comment>
<accession>A0ABV7VCW8</accession>
<sequence>MTADDRWRRLDAELVAWQDSGRTAWFWWRDDDATEVTPALTRLLDLQRETGAPLTLAVVPEGATAGLAAVLSGATGIAAAQHGFSHRNFAPAGDKKSEFPPGRPAEDCLDALAAGRRKLAALLGERLLPLLVPPWNRCADGLLPALPGLGFTAISTFRIAASYWAAPGLARLNAHLDPVDWHGRGEAAAGATACLDIALDLLAGLRTGRLPAQPLGLLSHHLRHDSAGWDFLAAFLARTAKHPAVRWIDAGAALEIGKPPSAVMPRS</sequence>
<dbReference type="Gene3D" id="3.20.20.370">
    <property type="entry name" value="Glycoside hydrolase/deacetylase"/>
    <property type="match status" value="1"/>
</dbReference>
<organism evidence="1 2">
    <name type="scientific">Ferrovibrio xuzhouensis</name>
    <dbReference type="NCBI Taxonomy" id="1576914"/>
    <lineage>
        <taxon>Bacteria</taxon>
        <taxon>Pseudomonadati</taxon>
        <taxon>Pseudomonadota</taxon>
        <taxon>Alphaproteobacteria</taxon>
        <taxon>Rhodospirillales</taxon>
        <taxon>Rhodospirillaceae</taxon>
        <taxon>Ferrovibrio</taxon>
    </lineage>
</organism>
<proteinExistence type="predicted"/>
<dbReference type="CDD" id="cd10928">
    <property type="entry name" value="CE4_u4"/>
    <property type="match status" value="1"/>
</dbReference>
<dbReference type="InterPro" id="IPR011330">
    <property type="entry name" value="Glyco_hydro/deAcase_b/a-brl"/>
</dbReference>
<dbReference type="Proteomes" id="UP001595711">
    <property type="component" value="Unassembled WGS sequence"/>
</dbReference>
<dbReference type="RefSeq" id="WP_379720162.1">
    <property type="nucleotide sequence ID" value="NZ_JBHRYJ010000001.1"/>
</dbReference>
<dbReference type="InterPro" id="IPR049591">
    <property type="entry name" value="CE4_u4-like"/>
</dbReference>
<dbReference type="EMBL" id="JBHRYJ010000001">
    <property type="protein sequence ID" value="MFC3674008.1"/>
    <property type="molecule type" value="Genomic_DNA"/>
</dbReference>
<evidence type="ECO:0000313" key="2">
    <source>
        <dbReference type="Proteomes" id="UP001595711"/>
    </source>
</evidence>
<reference evidence="2" key="1">
    <citation type="journal article" date="2019" name="Int. J. Syst. Evol. Microbiol.">
        <title>The Global Catalogue of Microorganisms (GCM) 10K type strain sequencing project: providing services to taxonomists for standard genome sequencing and annotation.</title>
        <authorList>
            <consortium name="The Broad Institute Genomics Platform"/>
            <consortium name="The Broad Institute Genome Sequencing Center for Infectious Disease"/>
            <person name="Wu L."/>
            <person name="Ma J."/>
        </authorList>
    </citation>
    <scope>NUCLEOTIDE SEQUENCE [LARGE SCALE GENOMIC DNA]</scope>
    <source>
        <strain evidence="2">KCTC 42182</strain>
    </source>
</reference>
<dbReference type="SUPFAM" id="SSF88713">
    <property type="entry name" value="Glycoside hydrolase/deacetylase"/>
    <property type="match status" value="1"/>
</dbReference>
<keyword evidence="2" id="KW-1185">Reference proteome</keyword>